<feature type="domain" description="Major facilitator superfamily (MFS) profile" evidence="6">
    <location>
        <begin position="30"/>
        <end position="451"/>
    </location>
</feature>
<feature type="transmembrane region" description="Helical" evidence="5">
    <location>
        <begin position="363"/>
        <end position="384"/>
    </location>
</feature>
<gene>
    <name evidence="7" type="ORF">CVLEPA_LOCUS18335</name>
</gene>
<dbReference type="InterPro" id="IPR049680">
    <property type="entry name" value="FLVCR1-2_SLC49-like"/>
</dbReference>
<feature type="transmembrane region" description="Helical" evidence="5">
    <location>
        <begin position="265"/>
        <end position="281"/>
    </location>
</feature>
<dbReference type="InterPro" id="IPR020846">
    <property type="entry name" value="MFS_dom"/>
</dbReference>
<comment type="caution">
    <text evidence="7">The sequence shown here is derived from an EMBL/GenBank/DDBJ whole genome shotgun (WGS) entry which is preliminary data.</text>
</comment>
<evidence type="ECO:0000256" key="3">
    <source>
        <dbReference type="ARBA" id="ARBA00022989"/>
    </source>
</evidence>
<dbReference type="Proteomes" id="UP001642483">
    <property type="component" value="Unassembled WGS sequence"/>
</dbReference>
<feature type="transmembrane region" description="Helical" evidence="5">
    <location>
        <begin position="396"/>
        <end position="415"/>
    </location>
</feature>
<dbReference type="InterPro" id="IPR036259">
    <property type="entry name" value="MFS_trans_sf"/>
</dbReference>
<keyword evidence="2 5" id="KW-0812">Transmembrane</keyword>
<dbReference type="SUPFAM" id="SSF103473">
    <property type="entry name" value="MFS general substrate transporter"/>
    <property type="match status" value="1"/>
</dbReference>
<dbReference type="PANTHER" id="PTHR10924">
    <property type="entry name" value="MAJOR FACILITATOR SUPERFAMILY PROTEIN-RELATED"/>
    <property type="match status" value="1"/>
</dbReference>
<proteinExistence type="predicted"/>
<comment type="subcellular location">
    <subcellularLocation>
        <location evidence="1">Membrane</location>
        <topology evidence="1">Multi-pass membrane protein</topology>
    </subcellularLocation>
</comment>
<evidence type="ECO:0000313" key="7">
    <source>
        <dbReference type="EMBL" id="CAK8686396.1"/>
    </source>
</evidence>
<name>A0ABP0G3H3_CLALP</name>
<dbReference type="InterPro" id="IPR011701">
    <property type="entry name" value="MFS"/>
</dbReference>
<sequence length="470" mass="52492">MSEEEREHSDYSDDENEEVPIQAYSRRWVVLSIAAFAIALRGYNQSCYGPINNAYTEYFKVEPWQVDWLVVIQSVIFLTVALPMTLLITRLGYRLSVILITTTLTLGFTLTTAAVSWRGGFGMMLSGQAVMGFSNIVSWSIPPATAAIWFPRNEVATAVAIQVVGRGVGEAIGSFLPTYIISEKPDMSNTQVSLVTMFGILSGLAFFLALFAMFFVKNSPPTPPSEAQAKLIRVNDFKQKREESSLRSTWDTFASVVQSLFRDKIFIAVWFVFGAVNPILRNNNVLLTSMLHHRFNSKTKINAQAGIVLLVAWCMYTVGGFIAGPLITKTKRYKTMVFLSVFLLLLSCVVILVGVKVKNLDVIYAGVMTQGLFIGMANTSLFELLAEVTYPHPPMFVTMISIVILGMFRLIYPLVGRFILKQFGATWSTAFPTILTAICTLVIALLKPEYKRESTNQAMEYKTLIKKDLR</sequence>
<organism evidence="7 8">
    <name type="scientific">Clavelina lepadiformis</name>
    <name type="common">Light-bulb sea squirt</name>
    <name type="synonym">Ascidia lepadiformis</name>
    <dbReference type="NCBI Taxonomy" id="159417"/>
    <lineage>
        <taxon>Eukaryota</taxon>
        <taxon>Metazoa</taxon>
        <taxon>Chordata</taxon>
        <taxon>Tunicata</taxon>
        <taxon>Ascidiacea</taxon>
        <taxon>Aplousobranchia</taxon>
        <taxon>Clavelinidae</taxon>
        <taxon>Clavelina</taxon>
    </lineage>
</organism>
<feature type="transmembrane region" description="Helical" evidence="5">
    <location>
        <begin position="427"/>
        <end position="446"/>
    </location>
</feature>
<evidence type="ECO:0000256" key="4">
    <source>
        <dbReference type="ARBA" id="ARBA00023136"/>
    </source>
</evidence>
<dbReference type="EMBL" id="CAWYQH010000102">
    <property type="protein sequence ID" value="CAK8686396.1"/>
    <property type="molecule type" value="Genomic_DNA"/>
</dbReference>
<evidence type="ECO:0000256" key="2">
    <source>
        <dbReference type="ARBA" id="ARBA00022692"/>
    </source>
</evidence>
<evidence type="ECO:0000256" key="5">
    <source>
        <dbReference type="SAM" id="Phobius"/>
    </source>
</evidence>
<protein>
    <recommendedName>
        <fullName evidence="6">Major facilitator superfamily (MFS) profile domain-containing protein</fullName>
    </recommendedName>
</protein>
<dbReference type="PROSITE" id="PS50850">
    <property type="entry name" value="MFS"/>
    <property type="match status" value="1"/>
</dbReference>
<feature type="transmembrane region" description="Helical" evidence="5">
    <location>
        <begin position="194"/>
        <end position="216"/>
    </location>
</feature>
<dbReference type="Gene3D" id="1.20.1250.20">
    <property type="entry name" value="MFS general substrate transporter like domains"/>
    <property type="match status" value="2"/>
</dbReference>
<feature type="transmembrane region" description="Helical" evidence="5">
    <location>
        <begin position="68"/>
        <end position="88"/>
    </location>
</feature>
<accession>A0ABP0G3H3</accession>
<dbReference type="PANTHER" id="PTHR10924:SF4">
    <property type="entry name" value="GH15861P"/>
    <property type="match status" value="1"/>
</dbReference>
<reference evidence="7 8" key="1">
    <citation type="submission" date="2024-02" db="EMBL/GenBank/DDBJ databases">
        <authorList>
            <person name="Daric V."/>
            <person name="Darras S."/>
        </authorList>
    </citation>
    <scope>NUCLEOTIDE SEQUENCE [LARGE SCALE GENOMIC DNA]</scope>
</reference>
<evidence type="ECO:0000256" key="1">
    <source>
        <dbReference type="ARBA" id="ARBA00004141"/>
    </source>
</evidence>
<feature type="transmembrane region" description="Helical" evidence="5">
    <location>
        <begin position="95"/>
        <end position="117"/>
    </location>
</feature>
<evidence type="ECO:0000313" key="8">
    <source>
        <dbReference type="Proteomes" id="UP001642483"/>
    </source>
</evidence>
<keyword evidence="4 5" id="KW-0472">Membrane</keyword>
<keyword evidence="8" id="KW-1185">Reference proteome</keyword>
<feature type="transmembrane region" description="Helical" evidence="5">
    <location>
        <begin position="301"/>
        <end position="324"/>
    </location>
</feature>
<dbReference type="Pfam" id="PF07690">
    <property type="entry name" value="MFS_1"/>
    <property type="match status" value="1"/>
</dbReference>
<keyword evidence="3 5" id="KW-1133">Transmembrane helix</keyword>
<evidence type="ECO:0000259" key="6">
    <source>
        <dbReference type="PROSITE" id="PS50850"/>
    </source>
</evidence>
<feature type="transmembrane region" description="Helical" evidence="5">
    <location>
        <begin position="336"/>
        <end position="357"/>
    </location>
</feature>